<reference evidence="2 3" key="1">
    <citation type="submission" date="2017-09" db="EMBL/GenBank/DDBJ databases">
        <authorList>
            <consortium name="International Durum Wheat Genome Sequencing Consortium (IDWGSC)"/>
            <person name="Milanesi L."/>
        </authorList>
    </citation>
    <scope>NUCLEOTIDE SEQUENCE [LARGE SCALE GENOMIC DNA]</scope>
    <source>
        <strain evidence="3">cv. Svevo</strain>
    </source>
</reference>
<dbReference type="PANTHER" id="PTHR31262:SF27">
    <property type="entry name" value="RIBULOSE BISPHOSPHATE CARBOXYLASE SMALL SUBUNIT, CHLOROPLASTIC 2"/>
    <property type="match status" value="1"/>
</dbReference>
<dbReference type="Pfam" id="PF12338">
    <property type="entry name" value="RbcS"/>
    <property type="match status" value="1"/>
</dbReference>
<evidence type="ECO:0000313" key="3">
    <source>
        <dbReference type="Proteomes" id="UP000324705"/>
    </source>
</evidence>
<evidence type="ECO:0000313" key="2">
    <source>
        <dbReference type="EMBL" id="VAH41218.1"/>
    </source>
</evidence>
<evidence type="ECO:0000259" key="1">
    <source>
        <dbReference type="Pfam" id="PF12338"/>
    </source>
</evidence>
<dbReference type="AlphaFoldDB" id="A0A9R1PD32"/>
<dbReference type="InterPro" id="IPR024681">
    <property type="entry name" value="RuBisCO_ssu"/>
</dbReference>
<gene>
    <name evidence="2" type="ORF">TRITD_2Bv1G019890</name>
</gene>
<protein>
    <recommendedName>
        <fullName evidence="1">Ribulose-1,5-bisphosphate carboxylase small subunit N-terminal domain-containing protein</fullName>
    </recommendedName>
</protein>
<dbReference type="Gramene" id="TRITD2Bv1G019890.18">
    <property type="protein sequence ID" value="TRITD2Bv1G019890.18"/>
    <property type="gene ID" value="TRITD2Bv1G019890"/>
</dbReference>
<accession>A0A9R1PD32</accession>
<keyword evidence="3" id="KW-1185">Reference proteome</keyword>
<sequence>MAPAVMASSATTVAPFQGLKSTAGLPVSRRSGSAGLSSVSNGGRIRCMQVWPIEGIKKFETLSYLPQQLPRVLRRSILDNVEAAYVRVHRRHTGAQRGGGG</sequence>
<name>A0A9R1PD32_TRITD</name>
<dbReference type="InterPro" id="IPR024680">
    <property type="entry name" value="RuBisCO_ssu_N"/>
</dbReference>
<organism evidence="2 3">
    <name type="scientific">Triticum turgidum subsp. durum</name>
    <name type="common">Durum wheat</name>
    <name type="synonym">Triticum durum</name>
    <dbReference type="NCBI Taxonomy" id="4567"/>
    <lineage>
        <taxon>Eukaryota</taxon>
        <taxon>Viridiplantae</taxon>
        <taxon>Streptophyta</taxon>
        <taxon>Embryophyta</taxon>
        <taxon>Tracheophyta</taxon>
        <taxon>Spermatophyta</taxon>
        <taxon>Magnoliopsida</taxon>
        <taxon>Liliopsida</taxon>
        <taxon>Poales</taxon>
        <taxon>Poaceae</taxon>
        <taxon>BOP clade</taxon>
        <taxon>Pooideae</taxon>
        <taxon>Triticodae</taxon>
        <taxon>Triticeae</taxon>
        <taxon>Triticinae</taxon>
        <taxon>Triticum</taxon>
    </lineage>
</organism>
<dbReference type="Proteomes" id="UP000324705">
    <property type="component" value="Chromosome 2B"/>
</dbReference>
<dbReference type="EMBL" id="LT934114">
    <property type="protein sequence ID" value="VAH41218.1"/>
    <property type="molecule type" value="Genomic_DNA"/>
</dbReference>
<feature type="domain" description="Ribulose-1,5-bisphosphate carboxylase small subunit N-terminal" evidence="1">
    <location>
        <begin position="8"/>
        <end position="31"/>
    </location>
</feature>
<dbReference type="PANTHER" id="PTHR31262">
    <property type="entry name" value="RIBULOSE BISPHOSPHATE CARBOXYLASE SMALL CHAIN 1, CHLOROPLASTIC"/>
    <property type="match status" value="1"/>
</dbReference>
<dbReference type="PRINTS" id="PR00152">
    <property type="entry name" value="RUBISCOSMALL"/>
</dbReference>
<proteinExistence type="predicted"/>